<proteinExistence type="inferred from homology"/>
<protein>
    <recommendedName>
        <fullName evidence="6">Pentacotripeptide-repeat region of PRORP domain-containing protein</fullName>
    </recommendedName>
</protein>
<organism evidence="4 5">
    <name type="scientific">Cuscuta australis</name>
    <dbReference type="NCBI Taxonomy" id="267555"/>
    <lineage>
        <taxon>Eukaryota</taxon>
        <taxon>Viridiplantae</taxon>
        <taxon>Streptophyta</taxon>
        <taxon>Embryophyta</taxon>
        <taxon>Tracheophyta</taxon>
        <taxon>Spermatophyta</taxon>
        <taxon>Magnoliopsida</taxon>
        <taxon>eudicotyledons</taxon>
        <taxon>Gunneridae</taxon>
        <taxon>Pentapetalae</taxon>
        <taxon>asterids</taxon>
        <taxon>lamiids</taxon>
        <taxon>Solanales</taxon>
        <taxon>Convolvulaceae</taxon>
        <taxon>Cuscuteae</taxon>
        <taxon>Cuscuta</taxon>
        <taxon>Cuscuta subgen. Grammica</taxon>
        <taxon>Cuscuta sect. Cleistogrammica</taxon>
    </lineage>
</organism>
<dbReference type="Pfam" id="PF13041">
    <property type="entry name" value="PPR_2"/>
    <property type="match status" value="2"/>
</dbReference>
<dbReference type="PROSITE" id="PS51375">
    <property type="entry name" value="PPR"/>
    <property type="match status" value="3"/>
</dbReference>
<comment type="caution">
    <text evidence="4">The sequence shown here is derived from an EMBL/GenBank/DDBJ whole genome shotgun (WGS) entry which is preliminary data.</text>
</comment>
<keyword evidence="2" id="KW-0677">Repeat</keyword>
<dbReference type="NCBIfam" id="TIGR00756">
    <property type="entry name" value="PPR"/>
    <property type="match status" value="3"/>
</dbReference>
<feature type="repeat" description="PPR" evidence="3">
    <location>
        <begin position="201"/>
        <end position="235"/>
    </location>
</feature>
<reference evidence="4 5" key="1">
    <citation type="submission" date="2018-06" db="EMBL/GenBank/DDBJ databases">
        <title>The Genome of Cuscuta australis (Dodder) Provides Insight into the Evolution of Plant Parasitism.</title>
        <authorList>
            <person name="Liu H."/>
        </authorList>
    </citation>
    <scope>NUCLEOTIDE SEQUENCE [LARGE SCALE GENOMIC DNA]</scope>
    <source>
        <strain evidence="5">cv. Yunnan</strain>
        <tissue evidence="4">Vines</tissue>
    </source>
</reference>
<accession>A0A328E5L2</accession>
<dbReference type="InterPro" id="IPR050872">
    <property type="entry name" value="PPR_P_subfamily"/>
</dbReference>
<evidence type="ECO:0000313" key="5">
    <source>
        <dbReference type="Proteomes" id="UP000249390"/>
    </source>
</evidence>
<dbReference type="EMBL" id="NQVE01000027">
    <property type="protein sequence ID" value="RAL53217.1"/>
    <property type="molecule type" value="Genomic_DNA"/>
</dbReference>
<name>A0A328E5L2_9ASTE</name>
<keyword evidence="5" id="KW-1185">Reference proteome</keyword>
<dbReference type="Gene3D" id="1.25.40.10">
    <property type="entry name" value="Tetratricopeptide repeat domain"/>
    <property type="match status" value="2"/>
</dbReference>
<evidence type="ECO:0000256" key="3">
    <source>
        <dbReference type="PROSITE-ProRule" id="PRU00708"/>
    </source>
</evidence>
<feature type="repeat" description="PPR" evidence="3">
    <location>
        <begin position="132"/>
        <end position="166"/>
    </location>
</feature>
<dbReference type="Proteomes" id="UP000249390">
    <property type="component" value="Unassembled WGS sequence"/>
</dbReference>
<gene>
    <name evidence="4" type="ORF">DM860_006889</name>
</gene>
<evidence type="ECO:0000256" key="1">
    <source>
        <dbReference type="ARBA" id="ARBA00007626"/>
    </source>
</evidence>
<dbReference type="InterPro" id="IPR011990">
    <property type="entry name" value="TPR-like_helical_dom_sf"/>
</dbReference>
<dbReference type="AlphaFoldDB" id="A0A328E5L2"/>
<sequence>MDSKRSVIAFSFFNKIVRRRRRSVPSSDLISVKKAAETGTSPSFFLSSLRSLHTLPEVVSSPHRNHVHSGYDFNSVRDLDQAHELFDQMLRARPLPSVVQFTKLLSRTVKMKHYRAAVCMFREMRIRAHAPSFHTYCVLLTGFFDNGHIEEAMSLYSKLGSNGNGSHVFGSIIIDGLCKTGQLNIARGVLSNLIFKGQHINVYTYNAMINGLCQEGKTDAALDLFRKMGETDCLPDTVTYTIILQELVRVHKYHDANLLLDEMAGRGVYPNGRTLTLMNDLLAHRPGDSRLLKLVQKIATNVVM</sequence>
<evidence type="ECO:0000313" key="4">
    <source>
        <dbReference type="EMBL" id="RAL53217.1"/>
    </source>
</evidence>
<feature type="repeat" description="PPR" evidence="3">
    <location>
        <begin position="236"/>
        <end position="270"/>
    </location>
</feature>
<evidence type="ECO:0000256" key="2">
    <source>
        <dbReference type="ARBA" id="ARBA00022737"/>
    </source>
</evidence>
<dbReference type="InterPro" id="IPR002885">
    <property type="entry name" value="PPR_rpt"/>
</dbReference>
<dbReference type="PANTHER" id="PTHR46128:SF211">
    <property type="entry name" value="PENTACOTRIPEPTIDE-REPEAT REGION OF PRORP DOMAIN-CONTAINING PROTEIN"/>
    <property type="match status" value="1"/>
</dbReference>
<comment type="similarity">
    <text evidence="1">Belongs to the PPR family. P subfamily.</text>
</comment>
<evidence type="ECO:0008006" key="6">
    <source>
        <dbReference type="Google" id="ProtNLM"/>
    </source>
</evidence>
<dbReference type="PANTHER" id="PTHR46128">
    <property type="entry name" value="MITOCHONDRIAL GROUP I INTRON SPLICING FACTOR CCM1"/>
    <property type="match status" value="1"/>
</dbReference>